<evidence type="ECO:0000313" key="2">
    <source>
        <dbReference type="EMBL" id="ETV64779.1"/>
    </source>
</evidence>
<gene>
    <name evidence="2" type="ORF">H257_18393</name>
</gene>
<reference evidence="2" key="1">
    <citation type="submission" date="2013-12" db="EMBL/GenBank/DDBJ databases">
        <title>The Genome Sequence of Aphanomyces astaci APO3.</title>
        <authorList>
            <consortium name="The Broad Institute Genomics Platform"/>
            <person name="Russ C."/>
            <person name="Tyler B."/>
            <person name="van West P."/>
            <person name="Dieguez-Uribeondo J."/>
            <person name="Young S.K."/>
            <person name="Zeng Q."/>
            <person name="Gargeya S."/>
            <person name="Fitzgerald M."/>
            <person name="Abouelleil A."/>
            <person name="Alvarado L."/>
            <person name="Chapman S.B."/>
            <person name="Gainer-Dewar J."/>
            <person name="Goldberg J."/>
            <person name="Griggs A."/>
            <person name="Gujja S."/>
            <person name="Hansen M."/>
            <person name="Howarth C."/>
            <person name="Imamovic A."/>
            <person name="Ireland A."/>
            <person name="Larimer J."/>
            <person name="McCowan C."/>
            <person name="Murphy C."/>
            <person name="Pearson M."/>
            <person name="Poon T.W."/>
            <person name="Priest M."/>
            <person name="Roberts A."/>
            <person name="Saif S."/>
            <person name="Shea T."/>
            <person name="Sykes S."/>
            <person name="Wortman J."/>
            <person name="Nusbaum C."/>
            <person name="Birren B."/>
        </authorList>
    </citation>
    <scope>NUCLEOTIDE SEQUENCE [LARGE SCALE GENOMIC DNA]</scope>
    <source>
        <strain evidence="2">APO3</strain>
    </source>
</reference>
<evidence type="ECO:0000256" key="1">
    <source>
        <dbReference type="SAM" id="MobiDB-lite"/>
    </source>
</evidence>
<sequence length="130" mass="13989">MSDFLCPCHGRLFILGDSEPLFVTEELHVASGVSQGSPKASSAYDTPQPASAGSHVTPAPPRCEEKHVVLACLLHVYTAPVEHKTICELFGMPPTTLSRVLLNAECALLRALKSIPEASIRFPDHATQID</sequence>
<proteinExistence type="predicted"/>
<accession>W4FD03</accession>
<dbReference type="AlphaFoldDB" id="W4FD03"/>
<dbReference type="OrthoDB" id="78198at2759"/>
<protein>
    <submittedName>
        <fullName evidence="2">Uncharacterized protein</fullName>
    </submittedName>
</protein>
<dbReference type="EMBL" id="KI913274">
    <property type="protein sequence ID" value="ETV64779.1"/>
    <property type="molecule type" value="Genomic_DNA"/>
</dbReference>
<dbReference type="VEuPathDB" id="FungiDB:H257_18393"/>
<dbReference type="PANTHER" id="PTHR48471">
    <property type="entry name" value="DDE TNP4 DOMAIN-CONTAINING PROTEIN"/>
    <property type="match status" value="1"/>
</dbReference>
<name>W4FD03_APHAT</name>
<organism evidence="2">
    <name type="scientific">Aphanomyces astaci</name>
    <name type="common">Crayfish plague agent</name>
    <dbReference type="NCBI Taxonomy" id="112090"/>
    <lineage>
        <taxon>Eukaryota</taxon>
        <taxon>Sar</taxon>
        <taxon>Stramenopiles</taxon>
        <taxon>Oomycota</taxon>
        <taxon>Saprolegniomycetes</taxon>
        <taxon>Saprolegniales</taxon>
        <taxon>Verrucalvaceae</taxon>
        <taxon>Aphanomyces</taxon>
    </lineage>
</organism>
<feature type="region of interest" description="Disordered" evidence="1">
    <location>
        <begin position="33"/>
        <end position="60"/>
    </location>
</feature>
<dbReference type="PANTHER" id="PTHR48471:SF1">
    <property type="entry name" value="DDE TNP4 DOMAIN-CONTAINING PROTEIN"/>
    <property type="match status" value="1"/>
</dbReference>
<dbReference type="RefSeq" id="XP_009845736.1">
    <property type="nucleotide sequence ID" value="XM_009847434.1"/>
</dbReference>
<feature type="compositionally biased region" description="Polar residues" evidence="1">
    <location>
        <begin position="33"/>
        <end position="51"/>
    </location>
</feature>
<dbReference type="GeneID" id="20820389"/>